<evidence type="ECO:0000313" key="3">
    <source>
        <dbReference type="Proteomes" id="UP000186553"/>
    </source>
</evidence>
<organism evidence="2 3">
    <name type="scientific">Acinetobacter celticus</name>
    <dbReference type="NCBI Taxonomy" id="1891224"/>
    <lineage>
        <taxon>Bacteria</taxon>
        <taxon>Pseudomonadati</taxon>
        <taxon>Pseudomonadota</taxon>
        <taxon>Gammaproteobacteria</taxon>
        <taxon>Moraxellales</taxon>
        <taxon>Moraxellaceae</taxon>
        <taxon>Acinetobacter</taxon>
    </lineage>
</organism>
<comment type="caution">
    <text evidence="2">The sequence shown here is derived from an EMBL/GenBank/DDBJ whole genome shotgun (WGS) entry which is preliminary data.</text>
</comment>
<dbReference type="Proteomes" id="UP000186553">
    <property type="component" value="Unassembled WGS sequence"/>
</dbReference>
<reference evidence="2 3" key="1">
    <citation type="submission" date="2016-07" db="EMBL/GenBank/DDBJ databases">
        <title>Acinetobacter sp. ANC 4603.</title>
        <authorList>
            <person name="Radolfova-Krizova L."/>
            <person name="Nemec A."/>
        </authorList>
    </citation>
    <scope>NUCLEOTIDE SEQUENCE [LARGE SCALE GENOMIC DNA]</scope>
    <source>
        <strain evidence="2 3">ANC 4603</strain>
    </source>
</reference>
<keyword evidence="3" id="KW-1185">Reference proteome</keyword>
<name>A0A1C3CU40_9GAMM</name>
<proteinExistence type="predicted"/>
<dbReference type="STRING" id="1891224.BBP83_12195"/>
<keyword evidence="1" id="KW-0175">Coiled coil</keyword>
<evidence type="ECO:0000313" key="2">
    <source>
        <dbReference type="EMBL" id="ODA12227.1"/>
    </source>
</evidence>
<gene>
    <name evidence="2" type="ORF">BBP83_12195</name>
</gene>
<dbReference type="OrthoDB" id="6717597at2"/>
<dbReference type="EMBL" id="MBDL01000012">
    <property type="protein sequence ID" value="ODA12227.1"/>
    <property type="molecule type" value="Genomic_DNA"/>
</dbReference>
<protein>
    <submittedName>
        <fullName evidence="2">Uncharacterized protein</fullName>
    </submittedName>
</protein>
<feature type="coiled-coil region" evidence="1">
    <location>
        <begin position="64"/>
        <end position="91"/>
    </location>
</feature>
<evidence type="ECO:0000256" key="1">
    <source>
        <dbReference type="SAM" id="Coils"/>
    </source>
</evidence>
<accession>A0A1C3CU40</accession>
<dbReference type="AlphaFoldDB" id="A0A1C3CU40"/>
<sequence>MALNVGPDFKQRWLNVPDAVRQTFIDDLGRICEVLQPNSNIQQWLDDNQKQQNISFERIEDAYAQRKAELIEEARIRKQQALERALEKKRAEQHAFAEKLKLDELRQFAEQAKTLALIRHTIDQDTLTYTARYHKNPENTPFNFAKGLSVAEHEMLSELESVRIRLELEAETQIEQAVSAFRHKLQIAAQEEIAYILENSHFSNETPKNHSPSID</sequence>
<dbReference type="RefSeq" id="WP_068889337.1">
    <property type="nucleotide sequence ID" value="NZ_CBCRUU010000008.1"/>
</dbReference>